<evidence type="ECO:0000256" key="8">
    <source>
        <dbReference type="ARBA" id="ARBA00023136"/>
    </source>
</evidence>
<evidence type="ECO:0000256" key="2">
    <source>
        <dbReference type="ARBA" id="ARBA00010072"/>
    </source>
</evidence>
<accession>A0A176ZHN8</accession>
<evidence type="ECO:0000256" key="7">
    <source>
        <dbReference type="ARBA" id="ARBA00022989"/>
    </source>
</evidence>
<comment type="caution">
    <text evidence="11">The sequence shown here is derived from an EMBL/GenBank/DDBJ whole genome shotgun (WGS) entry which is preliminary data.</text>
</comment>
<evidence type="ECO:0000313" key="11">
    <source>
        <dbReference type="EMBL" id="OAF20170.1"/>
    </source>
</evidence>
<evidence type="ECO:0000256" key="3">
    <source>
        <dbReference type="ARBA" id="ARBA00022448"/>
    </source>
</evidence>
<keyword evidence="8 9" id="KW-0472">Membrane</keyword>
<feature type="transmembrane region" description="Helical" evidence="9">
    <location>
        <begin position="23"/>
        <end position="42"/>
    </location>
</feature>
<name>A0A176ZHN8_9BRAD</name>
<evidence type="ECO:0000256" key="6">
    <source>
        <dbReference type="ARBA" id="ARBA00022970"/>
    </source>
</evidence>
<dbReference type="Proteomes" id="UP000077173">
    <property type="component" value="Unassembled WGS sequence"/>
</dbReference>
<dbReference type="GO" id="GO:0043190">
    <property type="term" value="C:ATP-binding cassette (ABC) transporter complex"/>
    <property type="evidence" value="ECO:0007669"/>
    <property type="project" value="InterPro"/>
</dbReference>
<feature type="transmembrane region" description="Helical" evidence="9">
    <location>
        <begin position="261"/>
        <end position="280"/>
    </location>
</feature>
<proteinExistence type="inferred from homology"/>
<dbReference type="InterPro" id="IPR035906">
    <property type="entry name" value="MetI-like_sf"/>
</dbReference>
<feature type="transmembrane region" description="Helical" evidence="9">
    <location>
        <begin position="221"/>
        <end position="241"/>
    </location>
</feature>
<dbReference type="InterPro" id="IPR043429">
    <property type="entry name" value="ArtM/GltK/GlnP/TcyL/YhdX-like"/>
</dbReference>
<dbReference type="InterPro" id="IPR010065">
    <property type="entry name" value="AA_ABC_transptr_permease_3TM"/>
</dbReference>
<sequence length="392" mass="42449">MQAHNRQAAALGTFFSNVAVRRFAWQALAALALFGAVFWLAGNLHHNLAARNIASGFGFLTREAGLPIAEHLIAYTPADSYFRALLVGTLNTLSVAFWSIILATILGTAIGVARTSKNWLLAKLSSIYVDLFRDVPLLLQLFLWYTILQKLPPVRQALNPVAGVFLSNRGLSFPVLDWQAAHGWTLLAFVLGLLATTLYAKRTSRKQLDDGRARSFWPVAITLLVAIPLVVGFSLGASVALDMPQPKGFNIRGGATVSPEFFALLVGLVVYNAAFIAEIVRSGLESVGRGQHEAARALGLHPKNILTWIVFPQALRVIVPPLTSQYLNVTKGSSLAVAIGYQDIVSVATTSMNQTGQSIELVGVIMAVYLTISLSISLLMNIYNARVALVER</sequence>
<evidence type="ECO:0000259" key="10">
    <source>
        <dbReference type="PROSITE" id="PS50928"/>
    </source>
</evidence>
<dbReference type="SUPFAM" id="SSF161098">
    <property type="entry name" value="MetI-like"/>
    <property type="match status" value="2"/>
</dbReference>
<evidence type="ECO:0000256" key="4">
    <source>
        <dbReference type="ARBA" id="ARBA00022475"/>
    </source>
</evidence>
<evidence type="ECO:0000256" key="9">
    <source>
        <dbReference type="RuleBase" id="RU363032"/>
    </source>
</evidence>
<keyword evidence="5 9" id="KW-0812">Transmembrane</keyword>
<organism evidence="11 12">
    <name type="scientific">Bradyrhizobium neotropicale</name>
    <dbReference type="NCBI Taxonomy" id="1497615"/>
    <lineage>
        <taxon>Bacteria</taxon>
        <taxon>Pseudomonadati</taxon>
        <taxon>Pseudomonadota</taxon>
        <taxon>Alphaproteobacteria</taxon>
        <taxon>Hyphomicrobiales</taxon>
        <taxon>Nitrobacteraceae</taxon>
        <taxon>Bradyrhizobium</taxon>
    </lineage>
</organism>
<evidence type="ECO:0000256" key="1">
    <source>
        <dbReference type="ARBA" id="ARBA00004429"/>
    </source>
</evidence>
<comment type="similarity">
    <text evidence="2">Belongs to the binding-protein-dependent transport system permease family. HisMQ subfamily.</text>
</comment>
<comment type="subcellular location">
    <subcellularLocation>
        <location evidence="1">Cell inner membrane</location>
        <topology evidence="1">Multi-pass membrane protein</topology>
    </subcellularLocation>
    <subcellularLocation>
        <location evidence="9">Cell membrane</location>
        <topology evidence="9">Multi-pass membrane protein</topology>
    </subcellularLocation>
</comment>
<keyword evidence="12" id="KW-1185">Reference proteome</keyword>
<keyword evidence="4" id="KW-1003">Cell membrane</keyword>
<dbReference type="GO" id="GO:0006865">
    <property type="term" value="P:amino acid transport"/>
    <property type="evidence" value="ECO:0007669"/>
    <property type="project" value="UniProtKB-KW"/>
</dbReference>
<dbReference type="CDD" id="cd06261">
    <property type="entry name" value="TM_PBP2"/>
    <property type="match status" value="1"/>
</dbReference>
<dbReference type="Gene3D" id="1.10.3720.10">
    <property type="entry name" value="MetI-like"/>
    <property type="match status" value="2"/>
</dbReference>
<feature type="transmembrane region" description="Helical" evidence="9">
    <location>
        <begin position="361"/>
        <end position="383"/>
    </location>
</feature>
<keyword evidence="7 9" id="KW-1133">Transmembrane helix</keyword>
<feature type="transmembrane region" description="Helical" evidence="9">
    <location>
        <begin position="181"/>
        <end position="200"/>
    </location>
</feature>
<dbReference type="PANTHER" id="PTHR30614">
    <property type="entry name" value="MEMBRANE COMPONENT OF AMINO ACID ABC TRANSPORTER"/>
    <property type="match status" value="1"/>
</dbReference>
<reference evidence="11 12" key="1">
    <citation type="submission" date="2016-02" db="EMBL/GenBank/DDBJ databases">
        <title>Draft genome sequence of the strain BR 10247T Bradyrhizobium neotropicale isolated from nodules of Centrolobium paraense.</title>
        <authorList>
            <person name="Simoes-Araujo J.L."/>
            <person name="Barauna A.C."/>
            <person name="Silva K."/>
            <person name="Zilli J.E."/>
        </authorList>
    </citation>
    <scope>NUCLEOTIDE SEQUENCE [LARGE SCALE GENOMIC DNA]</scope>
    <source>
        <strain evidence="11 12">BR 10247</strain>
    </source>
</reference>
<feature type="transmembrane region" description="Helical" evidence="9">
    <location>
        <begin position="95"/>
        <end position="115"/>
    </location>
</feature>
<gene>
    <name evidence="11" type="ORF">AXW67_33785</name>
</gene>
<dbReference type="NCBIfam" id="TIGR01726">
    <property type="entry name" value="HEQRo_perm_3TM"/>
    <property type="match status" value="1"/>
</dbReference>
<dbReference type="Pfam" id="PF00528">
    <property type="entry name" value="BPD_transp_1"/>
    <property type="match status" value="1"/>
</dbReference>
<keyword evidence="6" id="KW-0029">Amino-acid transport</keyword>
<dbReference type="PROSITE" id="PS50928">
    <property type="entry name" value="ABC_TM1"/>
    <property type="match status" value="1"/>
</dbReference>
<feature type="domain" description="ABC transmembrane type-1" evidence="10">
    <location>
        <begin position="89"/>
        <end position="380"/>
    </location>
</feature>
<dbReference type="PANTHER" id="PTHR30614:SF37">
    <property type="entry name" value="AMINO-ACID ABC TRANSPORTER PERMEASE PROTEIN YHDX-RELATED"/>
    <property type="match status" value="1"/>
</dbReference>
<protein>
    <submittedName>
        <fullName evidence="11">Amino acid ABC transporter permease</fullName>
    </submittedName>
</protein>
<evidence type="ECO:0000256" key="5">
    <source>
        <dbReference type="ARBA" id="ARBA00022692"/>
    </source>
</evidence>
<dbReference type="EMBL" id="LSEF01000006">
    <property type="protein sequence ID" value="OAF20170.1"/>
    <property type="molecule type" value="Genomic_DNA"/>
</dbReference>
<evidence type="ECO:0000313" key="12">
    <source>
        <dbReference type="Proteomes" id="UP000077173"/>
    </source>
</evidence>
<dbReference type="GO" id="GO:0022857">
    <property type="term" value="F:transmembrane transporter activity"/>
    <property type="evidence" value="ECO:0007669"/>
    <property type="project" value="InterPro"/>
</dbReference>
<keyword evidence="3 9" id="KW-0813">Transport</keyword>
<dbReference type="InterPro" id="IPR000515">
    <property type="entry name" value="MetI-like"/>
</dbReference>
<dbReference type="AlphaFoldDB" id="A0A176ZHN8"/>
<feature type="transmembrane region" description="Helical" evidence="9">
    <location>
        <begin position="127"/>
        <end position="147"/>
    </location>
</feature>